<keyword evidence="2" id="KW-1185">Reference proteome</keyword>
<organism evidence="1 2">
    <name type="scientific">Flavobacterium suzhouense</name>
    <dbReference type="NCBI Taxonomy" id="1529638"/>
    <lineage>
        <taxon>Bacteria</taxon>
        <taxon>Pseudomonadati</taxon>
        <taxon>Bacteroidota</taxon>
        <taxon>Flavobacteriia</taxon>
        <taxon>Flavobacteriales</taxon>
        <taxon>Flavobacteriaceae</taxon>
        <taxon>Flavobacterium</taxon>
    </lineage>
</organism>
<dbReference type="Proteomes" id="UP001597480">
    <property type="component" value="Unassembled WGS sequence"/>
</dbReference>
<sequence length="242" mass="27287">MKNLFFLVSVAATSLLTAQERVPVNGKIKSDAEDLEGIYVINKTADNSVTTTRGGYFTIPARANDTIIFSAINIVAKEITLEEEDVKSTLLIVPVEKYVHHLEELIIVDYSYINAESLGLVPRVQKKYTPTEKRLLTASSSKMNPMGLDPVINALTGRTKMLKKANETAEKENLMEKINYIYSEEELVTKFNIPLEYVRGFVYYLVEDANFARAIKNKNDTMARFLMSGLSGKYLQLIKDEN</sequence>
<dbReference type="InterPro" id="IPR008969">
    <property type="entry name" value="CarboxyPept-like_regulatory"/>
</dbReference>
<evidence type="ECO:0008006" key="3">
    <source>
        <dbReference type="Google" id="ProtNLM"/>
    </source>
</evidence>
<dbReference type="EMBL" id="JBHUMD010000001">
    <property type="protein sequence ID" value="MFD2600500.1"/>
    <property type="molecule type" value="Genomic_DNA"/>
</dbReference>
<reference evidence="2" key="1">
    <citation type="journal article" date="2019" name="Int. J. Syst. Evol. Microbiol.">
        <title>The Global Catalogue of Microorganisms (GCM) 10K type strain sequencing project: providing services to taxonomists for standard genome sequencing and annotation.</title>
        <authorList>
            <consortium name="The Broad Institute Genomics Platform"/>
            <consortium name="The Broad Institute Genome Sequencing Center for Infectious Disease"/>
            <person name="Wu L."/>
            <person name="Ma J."/>
        </authorList>
    </citation>
    <scope>NUCLEOTIDE SEQUENCE [LARGE SCALE GENOMIC DNA]</scope>
    <source>
        <strain evidence="2">KCTC 42107</strain>
    </source>
</reference>
<comment type="caution">
    <text evidence="1">The sequence shown here is derived from an EMBL/GenBank/DDBJ whole genome shotgun (WGS) entry which is preliminary data.</text>
</comment>
<accession>A0ABW5NNR8</accession>
<dbReference type="SUPFAM" id="SSF49464">
    <property type="entry name" value="Carboxypeptidase regulatory domain-like"/>
    <property type="match status" value="1"/>
</dbReference>
<evidence type="ECO:0000313" key="1">
    <source>
        <dbReference type="EMBL" id="MFD2600500.1"/>
    </source>
</evidence>
<name>A0ABW5NNR8_9FLAO</name>
<protein>
    <recommendedName>
        <fullName evidence="3">CarboxypepD_reg-like domain-containing protein</fullName>
    </recommendedName>
</protein>
<proteinExistence type="predicted"/>
<dbReference type="RefSeq" id="WP_379819206.1">
    <property type="nucleotide sequence ID" value="NZ_JBHUMD010000001.1"/>
</dbReference>
<evidence type="ECO:0000313" key="2">
    <source>
        <dbReference type="Proteomes" id="UP001597480"/>
    </source>
</evidence>
<gene>
    <name evidence="1" type="ORF">ACFSR3_00405</name>
</gene>